<evidence type="ECO:0000313" key="2">
    <source>
        <dbReference type="EMBL" id="RLV54872.1"/>
    </source>
</evidence>
<dbReference type="RefSeq" id="WP_121795148.1">
    <property type="nucleotide sequence ID" value="NZ_RDBF01000012.1"/>
</dbReference>
<feature type="transmembrane region" description="Helical" evidence="1">
    <location>
        <begin position="108"/>
        <end position="128"/>
    </location>
</feature>
<proteinExistence type="predicted"/>
<feature type="transmembrane region" description="Helical" evidence="1">
    <location>
        <begin position="209"/>
        <end position="228"/>
    </location>
</feature>
<feature type="transmembrane region" description="Helical" evidence="1">
    <location>
        <begin position="71"/>
        <end position="96"/>
    </location>
</feature>
<dbReference type="EMBL" id="RDBF01000012">
    <property type="protein sequence ID" value="RLV54872.1"/>
    <property type="molecule type" value="Genomic_DNA"/>
</dbReference>
<protein>
    <submittedName>
        <fullName evidence="2">Uncharacterized protein</fullName>
    </submittedName>
</protein>
<dbReference type="Proteomes" id="UP000282515">
    <property type="component" value="Unassembled WGS sequence"/>
</dbReference>
<dbReference type="AlphaFoldDB" id="A0A3L8PLI5"/>
<name>A0A3L8PLI5_9ACTN</name>
<gene>
    <name evidence="2" type="ORF">D9V41_13700</name>
</gene>
<dbReference type="OrthoDB" id="1633687at2"/>
<sequence length="400" mass="43043">MMGLIAVFGLVANLPGQGAYPWWVESSAAPRESLAVVALPMTVTSALLGHDLARRGTLLHAAAVGRRARQLAWHVAVLSVAALVGFVAGLTPLWWWTASSATWGAPSIADVLIAVAGIVALNTVMFVLGAMTTRVVWSLLVAVGGALWLLLPIVVDRALSVVSPAWHWSSHPRFSPNLTVATYFVLFAALVVTVAFVWHSRESNRAPRFVAAGGLVGALIMAAYPFAWRPHLYVHRVEAEPTCRVVDGVDICVHPANEKAIPVVGRRISAANEAFGVPLVESFLDYSAADVIEFRPGRVLSNIYPADLTEPLDAALVDQASGLLLCHEPGTSDEENINVAQAISARLGEALGIGHHYFSGTDRRIAELVASFSDREFVQLLRENADQMWRCGLTREDLSP</sequence>
<evidence type="ECO:0000256" key="1">
    <source>
        <dbReference type="SAM" id="Phobius"/>
    </source>
</evidence>
<keyword evidence="1" id="KW-0812">Transmembrane</keyword>
<reference evidence="2 3" key="1">
    <citation type="submission" date="2018-10" db="EMBL/GenBank/DDBJ databases">
        <title>Aeromicrobium sp. 9W16Y-2 whole genome shotgun sequence.</title>
        <authorList>
            <person name="Li F."/>
        </authorList>
    </citation>
    <scope>NUCLEOTIDE SEQUENCE [LARGE SCALE GENOMIC DNA]</scope>
    <source>
        <strain evidence="2 3">9W16Y-2</strain>
    </source>
</reference>
<evidence type="ECO:0000313" key="3">
    <source>
        <dbReference type="Proteomes" id="UP000282515"/>
    </source>
</evidence>
<organism evidence="2 3">
    <name type="scientific">Aeromicrobium phragmitis</name>
    <dbReference type="NCBI Taxonomy" id="2478914"/>
    <lineage>
        <taxon>Bacteria</taxon>
        <taxon>Bacillati</taxon>
        <taxon>Actinomycetota</taxon>
        <taxon>Actinomycetes</taxon>
        <taxon>Propionibacteriales</taxon>
        <taxon>Nocardioidaceae</taxon>
        <taxon>Aeromicrobium</taxon>
    </lineage>
</organism>
<feature type="transmembrane region" description="Helical" evidence="1">
    <location>
        <begin position="135"/>
        <end position="154"/>
    </location>
</feature>
<comment type="caution">
    <text evidence="2">The sequence shown here is derived from an EMBL/GenBank/DDBJ whole genome shotgun (WGS) entry which is preliminary data.</text>
</comment>
<feature type="transmembrane region" description="Helical" evidence="1">
    <location>
        <begin position="174"/>
        <end position="197"/>
    </location>
</feature>
<accession>A0A3L8PLI5</accession>
<keyword evidence="1" id="KW-1133">Transmembrane helix</keyword>
<keyword evidence="3" id="KW-1185">Reference proteome</keyword>
<keyword evidence="1" id="KW-0472">Membrane</keyword>